<dbReference type="Pfam" id="PF00076">
    <property type="entry name" value="RRM_1"/>
    <property type="match status" value="1"/>
</dbReference>
<dbReference type="PANTHER" id="PTHR36309:SF1">
    <property type="entry name" value="RNA-BINDING (RRM_RBD_RNP MOTIFS) FAMILY PROTEIN"/>
    <property type="match status" value="1"/>
</dbReference>
<comment type="caution">
    <text evidence="3">The sequence shown here is derived from an EMBL/GenBank/DDBJ whole genome shotgun (WGS) entry which is preliminary data.</text>
</comment>
<dbReference type="InterPro" id="IPR012677">
    <property type="entry name" value="Nucleotide-bd_a/b_plait_sf"/>
</dbReference>
<evidence type="ECO:0000259" key="2">
    <source>
        <dbReference type="PROSITE" id="PS50102"/>
    </source>
</evidence>
<dbReference type="SUPFAM" id="SSF54928">
    <property type="entry name" value="RNA-binding domain, RBD"/>
    <property type="match status" value="1"/>
</dbReference>
<feature type="domain" description="RRM" evidence="2">
    <location>
        <begin position="18"/>
        <end position="101"/>
    </location>
</feature>
<gene>
    <name evidence="3" type="ORF">ACJIZ3_020860</name>
</gene>
<dbReference type="AlphaFoldDB" id="A0ABD3SK82"/>
<reference evidence="3 4" key="1">
    <citation type="submission" date="2024-12" db="EMBL/GenBank/DDBJ databases">
        <title>The unique morphological basis and parallel evolutionary history of personate flowers in Penstemon.</title>
        <authorList>
            <person name="Depatie T.H."/>
            <person name="Wessinger C.A."/>
        </authorList>
    </citation>
    <scope>NUCLEOTIDE SEQUENCE [LARGE SCALE GENOMIC DNA]</scope>
    <source>
        <strain evidence="3">WTNN_2</strain>
        <tissue evidence="3">Leaf</tissue>
    </source>
</reference>
<dbReference type="EMBL" id="JBJXBP010000006">
    <property type="protein sequence ID" value="KAL3824831.1"/>
    <property type="molecule type" value="Genomic_DNA"/>
</dbReference>
<organism evidence="3 4">
    <name type="scientific">Penstemon smallii</name>
    <dbReference type="NCBI Taxonomy" id="265156"/>
    <lineage>
        <taxon>Eukaryota</taxon>
        <taxon>Viridiplantae</taxon>
        <taxon>Streptophyta</taxon>
        <taxon>Embryophyta</taxon>
        <taxon>Tracheophyta</taxon>
        <taxon>Spermatophyta</taxon>
        <taxon>Magnoliopsida</taxon>
        <taxon>eudicotyledons</taxon>
        <taxon>Gunneridae</taxon>
        <taxon>Pentapetalae</taxon>
        <taxon>asterids</taxon>
        <taxon>lamiids</taxon>
        <taxon>Lamiales</taxon>
        <taxon>Plantaginaceae</taxon>
        <taxon>Cheloneae</taxon>
        <taxon>Penstemon</taxon>
    </lineage>
</organism>
<evidence type="ECO:0000256" key="1">
    <source>
        <dbReference type="PROSITE-ProRule" id="PRU00176"/>
    </source>
</evidence>
<sequence>MGSAVEEEYAAFLEKVKRTLYVDNLSPLVTEAVIKAAFNQFGSVNSVNFIKNYLEPKNLPRAVLVEMENPKQAREIIAEMANYPFMISGMPRPVRALAAKVEMFDERPREPGRRIECVWLDPKKPEFEVAKKIKHLVKKHAAEASVVLNHQLEEEEKLHNQQTETLKAHYRKFELIDGVYEDGTAKQLARHYNVHISDA</sequence>
<dbReference type="PROSITE" id="PS50102">
    <property type="entry name" value="RRM"/>
    <property type="match status" value="1"/>
</dbReference>
<dbReference type="SMART" id="SM00360">
    <property type="entry name" value="RRM"/>
    <property type="match status" value="1"/>
</dbReference>
<accession>A0ABD3SK82</accession>
<name>A0ABD3SK82_9LAMI</name>
<proteinExistence type="predicted"/>
<dbReference type="CDD" id="cd00590">
    <property type="entry name" value="RRM_SF"/>
    <property type="match status" value="1"/>
</dbReference>
<protein>
    <recommendedName>
        <fullName evidence="2">RRM domain-containing protein</fullName>
    </recommendedName>
</protein>
<dbReference type="InterPro" id="IPR000504">
    <property type="entry name" value="RRM_dom"/>
</dbReference>
<keyword evidence="1" id="KW-0694">RNA-binding</keyword>
<evidence type="ECO:0000313" key="3">
    <source>
        <dbReference type="EMBL" id="KAL3824831.1"/>
    </source>
</evidence>
<evidence type="ECO:0000313" key="4">
    <source>
        <dbReference type="Proteomes" id="UP001634393"/>
    </source>
</evidence>
<dbReference type="GO" id="GO:0003723">
    <property type="term" value="F:RNA binding"/>
    <property type="evidence" value="ECO:0007669"/>
    <property type="project" value="UniProtKB-UniRule"/>
</dbReference>
<dbReference type="Gene3D" id="3.30.70.330">
    <property type="match status" value="1"/>
</dbReference>
<dbReference type="InterPro" id="IPR035979">
    <property type="entry name" value="RBD_domain_sf"/>
</dbReference>
<dbReference type="PANTHER" id="PTHR36309">
    <property type="entry name" value="RNA-BINDING (RRM/RBD/RNP MOTIFS) FAMILY PROTEIN"/>
    <property type="match status" value="1"/>
</dbReference>
<dbReference type="InterPro" id="IPR053316">
    <property type="entry name" value="Epigenetic_reg_gene_expr"/>
</dbReference>
<keyword evidence="4" id="KW-1185">Reference proteome</keyword>
<dbReference type="Proteomes" id="UP001634393">
    <property type="component" value="Unassembled WGS sequence"/>
</dbReference>